<evidence type="ECO:0000313" key="2">
    <source>
        <dbReference type="Proteomes" id="UP000054721"/>
    </source>
</evidence>
<proteinExistence type="predicted"/>
<evidence type="ECO:0000313" key="1">
    <source>
        <dbReference type="EMBL" id="KRZ50188.1"/>
    </source>
</evidence>
<organism evidence="1 2">
    <name type="scientific">Trichinella nativa</name>
    <dbReference type="NCBI Taxonomy" id="6335"/>
    <lineage>
        <taxon>Eukaryota</taxon>
        <taxon>Metazoa</taxon>
        <taxon>Ecdysozoa</taxon>
        <taxon>Nematoda</taxon>
        <taxon>Enoplea</taxon>
        <taxon>Dorylaimia</taxon>
        <taxon>Trichinellida</taxon>
        <taxon>Trichinellidae</taxon>
        <taxon>Trichinella</taxon>
    </lineage>
</organism>
<reference evidence="1 2" key="1">
    <citation type="submission" date="2015-05" db="EMBL/GenBank/DDBJ databases">
        <title>Evolution of Trichinella species and genotypes.</title>
        <authorList>
            <person name="Korhonen P.K."/>
            <person name="Edoardo P."/>
            <person name="Giuseppe L.R."/>
            <person name="Gasser R.B."/>
        </authorList>
    </citation>
    <scope>NUCLEOTIDE SEQUENCE [LARGE SCALE GENOMIC DNA]</scope>
    <source>
        <strain evidence="1">ISS10</strain>
    </source>
</reference>
<keyword evidence="2" id="KW-1185">Reference proteome</keyword>
<name>A0A0V1KTB8_9BILA</name>
<dbReference type="AlphaFoldDB" id="A0A0V1KTB8"/>
<dbReference type="Proteomes" id="UP000054721">
    <property type="component" value="Unassembled WGS sequence"/>
</dbReference>
<accession>A0A0V1KTB8</accession>
<comment type="caution">
    <text evidence="1">The sequence shown here is derived from an EMBL/GenBank/DDBJ whole genome shotgun (WGS) entry which is preliminary data.</text>
</comment>
<protein>
    <submittedName>
        <fullName evidence="1">Uncharacterized protein</fullName>
    </submittedName>
</protein>
<dbReference type="EMBL" id="JYDW01000276">
    <property type="protein sequence ID" value="KRZ50188.1"/>
    <property type="molecule type" value="Genomic_DNA"/>
</dbReference>
<sequence>MDVSIDSYCTLRTIVKNNHDMKKECESCVAIIHVEPVLYQKVMNYFYFNIIRVIERYSYHMISKEGIHYYSDKADRNKQAVLYCYYVQHKTNSPVKLNRGYSDFNFRGIVLQWVKTVVFYVEISPSVFTWHISKKCIHYSSMKGRKFFNTNFDLKWVKSNRNSLPSVADESKQLGTELGKARRV</sequence>
<gene>
    <name evidence="1" type="ORF">T02_546</name>
</gene>